<dbReference type="Proteomes" id="UP000189677">
    <property type="component" value="Chromosome"/>
</dbReference>
<dbReference type="GO" id="GO:0016020">
    <property type="term" value="C:membrane"/>
    <property type="evidence" value="ECO:0007669"/>
    <property type="project" value="InterPro"/>
</dbReference>
<keyword evidence="9" id="KW-1133">Transmembrane helix</keyword>
<dbReference type="PANTHER" id="PTHR24421:SF10">
    <property type="entry name" value="NITRATE_NITRITE SENSOR PROTEIN NARQ"/>
    <property type="match status" value="1"/>
</dbReference>
<dbReference type="GO" id="GO:0046983">
    <property type="term" value="F:protein dimerization activity"/>
    <property type="evidence" value="ECO:0007669"/>
    <property type="project" value="InterPro"/>
</dbReference>
<evidence type="ECO:0000256" key="1">
    <source>
        <dbReference type="ARBA" id="ARBA00000085"/>
    </source>
</evidence>
<proteinExistence type="predicted"/>
<dbReference type="CDD" id="cd16917">
    <property type="entry name" value="HATPase_UhpB-NarQ-NarX-like"/>
    <property type="match status" value="1"/>
</dbReference>
<dbReference type="Pfam" id="PF02518">
    <property type="entry name" value="HATPase_c"/>
    <property type="match status" value="1"/>
</dbReference>
<dbReference type="KEGG" id="snw:BBN63_24575"/>
<keyword evidence="5" id="KW-0547">Nucleotide-binding</keyword>
<accession>A0A1U9QYI4</accession>
<dbReference type="SMART" id="SM00387">
    <property type="entry name" value="HATPase_c"/>
    <property type="match status" value="1"/>
</dbReference>
<dbReference type="SUPFAM" id="SSF55874">
    <property type="entry name" value="ATPase domain of HSP90 chaperone/DNA topoisomerase II/histidine kinase"/>
    <property type="match status" value="1"/>
</dbReference>
<evidence type="ECO:0000313" key="11">
    <source>
        <dbReference type="EMBL" id="AQU68891.1"/>
    </source>
</evidence>
<evidence type="ECO:0000256" key="5">
    <source>
        <dbReference type="ARBA" id="ARBA00022741"/>
    </source>
</evidence>
<feature type="transmembrane region" description="Helical" evidence="9">
    <location>
        <begin position="129"/>
        <end position="151"/>
    </location>
</feature>
<keyword evidence="6 11" id="KW-0418">Kinase</keyword>
<dbReference type="InterPro" id="IPR036890">
    <property type="entry name" value="HATPase_C_sf"/>
</dbReference>
<dbReference type="Gene3D" id="1.20.5.1930">
    <property type="match status" value="1"/>
</dbReference>
<keyword evidence="12" id="KW-1185">Reference proteome</keyword>
<dbReference type="AlphaFoldDB" id="A0A1U9QYI4"/>
<feature type="transmembrane region" description="Helical" evidence="9">
    <location>
        <begin position="89"/>
        <end position="117"/>
    </location>
</feature>
<evidence type="ECO:0000259" key="10">
    <source>
        <dbReference type="SMART" id="SM00387"/>
    </source>
</evidence>
<keyword evidence="9" id="KW-0812">Transmembrane</keyword>
<keyword evidence="8" id="KW-0902">Two-component regulatory system</keyword>
<keyword evidence="9" id="KW-0472">Membrane</keyword>
<dbReference type="Pfam" id="PF07730">
    <property type="entry name" value="HisKA_3"/>
    <property type="match status" value="1"/>
</dbReference>
<evidence type="ECO:0000256" key="6">
    <source>
        <dbReference type="ARBA" id="ARBA00022777"/>
    </source>
</evidence>
<dbReference type="GO" id="GO:0000155">
    <property type="term" value="F:phosphorelay sensor kinase activity"/>
    <property type="evidence" value="ECO:0007669"/>
    <property type="project" value="InterPro"/>
</dbReference>
<evidence type="ECO:0000256" key="9">
    <source>
        <dbReference type="SAM" id="Phobius"/>
    </source>
</evidence>
<dbReference type="InterPro" id="IPR011712">
    <property type="entry name" value="Sig_transdc_His_kin_sub3_dim/P"/>
</dbReference>
<comment type="catalytic activity">
    <reaction evidence="1">
        <text>ATP + protein L-histidine = ADP + protein N-phospho-L-histidine.</text>
        <dbReference type="EC" id="2.7.13.3"/>
    </reaction>
</comment>
<protein>
    <recommendedName>
        <fullName evidence="2">histidine kinase</fullName>
        <ecNumber evidence="2">2.7.13.3</ecNumber>
    </recommendedName>
</protein>
<feature type="transmembrane region" description="Helical" evidence="9">
    <location>
        <begin position="12"/>
        <end position="38"/>
    </location>
</feature>
<keyword evidence="7" id="KW-0067">ATP-binding</keyword>
<gene>
    <name evidence="11" type="ORF">BBN63_24575</name>
</gene>
<evidence type="ECO:0000256" key="7">
    <source>
        <dbReference type="ARBA" id="ARBA00022840"/>
    </source>
</evidence>
<organism evidence="11 12">
    <name type="scientific">Streptomyces niveus</name>
    <name type="common">Streptomyces spheroides</name>
    <dbReference type="NCBI Taxonomy" id="193462"/>
    <lineage>
        <taxon>Bacteria</taxon>
        <taxon>Bacillati</taxon>
        <taxon>Actinomycetota</taxon>
        <taxon>Actinomycetes</taxon>
        <taxon>Kitasatosporales</taxon>
        <taxon>Streptomycetaceae</taxon>
        <taxon>Streptomyces</taxon>
    </lineage>
</organism>
<evidence type="ECO:0000256" key="3">
    <source>
        <dbReference type="ARBA" id="ARBA00022553"/>
    </source>
</evidence>
<dbReference type="EC" id="2.7.13.3" evidence="2"/>
<evidence type="ECO:0000313" key="12">
    <source>
        <dbReference type="Proteomes" id="UP000189677"/>
    </source>
</evidence>
<evidence type="ECO:0000256" key="2">
    <source>
        <dbReference type="ARBA" id="ARBA00012438"/>
    </source>
</evidence>
<feature type="domain" description="Histidine kinase/HSP90-like ATPase" evidence="10">
    <location>
        <begin position="287"/>
        <end position="375"/>
    </location>
</feature>
<dbReference type="InterPro" id="IPR003594">
    <property type="entry name" value="HATPase_dom"/>
</dbReference>
<name>A0A1U9QYI4_STRNV</name>
<keyword evidence="3" id="KW-0597">Phosphoprotein</keyword>
<sequence length="375" mass="40653">MRRGARLGTGLAIGGSTAVVELAFSLLAGTALLLVRAWPRGRRAVMRPVTAGARRLVDLERHRLRTMLGERVSASYEPTKALWYLATRWALGLFGVVVLLAAVVGVGYGTLFVYAWAITDLKNPDELALGTFGGLFLLFLTSLAFFEIAALEGKLARYFLGPSQQAELERRIEQLAVSRAGVVDLVHDERRRIERDLHDGVQQGLVALGMLLGRARRSSDARHADELLRQAHEQAGHVLNELREVAWRVYPTVLDEAGFRAALETVAERSSVPVKLRCRLASEPPKAAATVAYFVVSESVTNAVKHSGATSIDVRVDEDTRTLRIRVTDDGKGGADSSGSGLFGLARRVEALDGILRVDSPPGGPTTITAEIPCE</sequence>
<evidence type="ECO:0000256" key="8">
    <source>
        <dbReference type="ARBA" id="ARBA00023012"/>
    </source>
</evidence>
<dbReference type="Gene3D" id="3.30.565.10">
    <property type="entry name" value="Histidine kinase-like ATPase, C-terminal domain"/>
    <property type="match status" value="1"/>
</dbReference>
<evidence type="ECO:0000256" key="4">
    <source>
        <dbReference type="ARBA" id="ARBA00022679"/>
    </source>
</evidence>
<keyword evidence="4" id="KW-0808">Transferase</keyword>
<dbReference type="EMBL" id="CP018047">
    <property type="protein sequence ID" value="AQU68891.1"/>
    <property type="molecule type" value="Genomic_DNA"/>
</dbReference>
<dbReference type="InterPro" id="IPR050482">
    <property type="entry name" value="Sensor_HK_TwoCompSys"/>
</dbReference>
<dbReference type="PANTHER" id="PTHR24421">
    <property type="entry name" value="NITRATE/NITRITE SENSOR PROTEIN NARX-RELATED"/>
    <property type="match status" value="1"/>
</dbReference>
<dbReference type="GO" id="GO:0005524">
    <property type="term" value="F:ATP binding"/>
    <property type="evidence" value="ECO:0007669"/>
    <property type="project" value="UniProtKB-KW"/>
</dbReference>
<reference evidence="11 12" key="1">
    <citation type="submission" date="2016-11" db="EMBL/GenBank/DDBJ databases">
        <title>Complete genome sequence of Streptomyces niveus SCSIO 3406.</title>
        <authorList>
            <person name="Zhu Q."/>
            <person name="Cheng W."/>
            <person name="Song Y."/>
            <person name="Li Q."/>
            <person name="Ju J."/>
        </authorList>
    </citation>
    <scope>NUCLEOTIDE SEQUENCE [LARGE SCALE GENOMIC DNA]</scope>
    <source>
        <strain evidence="11 12">SCSIO 3406</strain>
    </source>
</reference>